<organism evidence="2 3">
    <name type="scientific">Rhodotorula mucilaginosa</name>
    <name type="common">Yeast</name>
    <name type="synonym">Rhodotorula rubra</name>
    <dbReference type="NCBI Taxonomy" id="5537"/>
    <lineage>
        <taxon>Eukaryota</taxon>
        <taxon>Fungi</taxon>
        <taxon>Dikarya</taxon>
        <taxon>Basidiomycota</taxon>
        <taxon>Pucciniomycotina</taxon>
        <taxon>Microbotryomycetes</taxon>
        <taxon>Sporidiobolales</taxon>
        <taxon>Sporidiobolaceae</taxon>
        <taxon>Rhodotorula</taxon>
    </lineage>
</organism>
<dbReference type="OrthoDB" id="10549100at2759"/>
<name>A0A9P7B3S3_RHOMI</name>
<gene>
    <name evidence="2" type="ORF">C6P46_006309</name>
</gene>
<feature type="region of interest" description="Disordered" evidence="1">
    <location>
        <begin position="15"/>
        <end position="74"/>
    </location>
</feature>
<reference evidence="2 3" key="1">
    <citation type="submission" date="2020-11" db="EMBL/GenBank/DDBJ databases">
        <title>Kefir isolates.</title>
        <authorList>
            <person name="Marcisauskas S."/>
            <person name="Kim Y."/>
            <person name="Blasche S."/>
        </authorList>
    </citation>
    <scope>NUCLEOTIDE SEQUENCE [LARGE SCALE GENOMIC DNA]</scope>
    <source>
        <strain evidence="2 3">KR</strain>
    </source>
</reference>
<keyword evidence="3" id="KW-1185">Reference proteome</keyword>
<sequence>MGGYGSYGAANAYGNSSLSAASGTGMNTRNTGTLSSEEEDATPTRNTSAANITPTFESSAHDLAQETKGTHKDLKGFRANFEKLRDHLQKHLDAATPEVHDMVNHLADHLHVVEARAKEAEEKARAHHATFSTNTPIAAHSMGRAPSAFTSGSYSRYRY</sequence>
<evidence type="ECO:0000313" key="3">
    <source>
        <dbReference type="Proteomes" id="UP000777482"/>
    </source>
</evidence>
<feature type="compositionally biased region" description="Polar residues" evidence="1">
    <location>
        <begin position="43"/>
        <end position="58"/>
    </location>
</feature>
<accession>A0A9P7B3S3</accession>
<comment type="caution">
    <text evidence="2">The sequence shown here is derived from an EMBL/GenBank/DDBJ whole genome shotgun (WGS) entry which is preliminary data.</text>
</comment>
<feature type="compositionally biased region" description="Basic and acidic residues" evidence="1">
    <location>
        <begin position="59"/>
        <end position="74"/>
    </location>
</feature>
<evidence type="ECO:0000256" key="1">
    <source>
        <dbReference type="SAM" id="MobiDB-lite"/>
    </source>
</evidence>
<dbReference type="AlphaFoldDB" id="A0A9P7B3S3"/>
<evidence type="ECO:0000313" key="2">
    <source>
        <dbReference type="EMBL" id="KAG0657655.1"/>
    </source>
</evidence>
<dbReference type="EMBL" id="PUHQ01000078">
    <property type="protein sequence ID" value="KAG0657655.1"/>
    <property type="molecule type" value="Genomic_DNA"/>
</dbReference>
<proteinExistence type="predicted"/>
<feature type="compositionally biased region" description="Polar residues" evidence="1">
    <location>
        <begin position="18"/>
        <end position="35"/>
    </location>
</feature>
<protein>
    <submittedName>
        <fullName evidence="2">Uncharacterized protein</fullName>
    </submittedName>
</protein>
<dbReference type="Proteomes" id="UP000777482">
    <property type="component" value="Unassembled WGS sequence"/>
</dbReference>